<comment type="caution">
    <text evidence="2">The sequence shown here is derived from an EMBL/GenBank/DDBJ whole genome shotgun (WGS) entry which is preliminary data.</text>
</comment>
<dbReference type="Proteomes" id="UP000481421">
    <property type="component" value="Unassembled WGS sequence"/>
</dbReference>
<dbReference type="CDD" id="cd02042">
    <property type="entry name" value="ParAB_family"/>
    <property type="match status" value="1"/>
</dbReference>
<evidence type="ECO:0000313" key="3">
    <source>
        <dbReference type="Proteomes" id="UP000481421"/>
    </source>
</evidence>
<evidence type="ECO:0000313" key="2">
    <source>
        <dbReference type="EMBL" id="NEX45297.1"/>
    </source>
</evidence>
<dbReference type="EMBL" id="JAAIKE010000001">
    <property type="protein sequence ID" value="NEX45297.1"/>
    <property type="molecule type" value="Genomic_DNA"/>
</dbReference>
<dbReference type="InterPro" id="IPR050678">
    <property type="entry name" value="DNA_Partitioning_ATPase"/>
</dbReference>
<dbReference type="RefSeq" id="WP_164609301.1">
    <property type="nucleotide sequence ID" value="NZ_JAAIKE010000001.1"/>
</dbReference>
<dbReference type="PANTHER" id="PTHR13696:SF99">
    <property type="entry name" value="COBYRINIC ACID AC-DIAMIDE SYNTHASE"/>
    <property type="match status" value="1"/>
</dbReference>
<dbReference type="PIRSF" id="PIRSF009320">
    <property type="entry name" value="Nuc_binding_HP_1000"/>
    <property type="match status" value="1"/>
</dbReference>
<evidence type="ECO:0000259" key="1">
    <source>
        <dbReference type="Pfam" id="PF01656"/>
    </source>
</evidence>
<dbReference type="Gene3D" id="3.40.50.300">
    <property type="entry name" value="P-loop containing nucleotide triphosphate hydrolases"/>
    <property type="match status" value="2"/>
</dbReference>
<accession>A0A6B3RGY8</accession>
<protein>
    <submittedName>
        <fullName evidence="2">ParA family protein</fullName>
    </submittedName>
</protein>
<dbReference type="InterPro" id="IPR002586">
    <property type="entry name" value="CobQ/CobB/MinD/ParA_Nub-bd_dom"/>
</dbReference>
<gene>
    <name evidence="2" type="ORF">G3572_03705</name>
</gene>
<reference evidence="2 3" key="1">
    <citation type="submission" date="2020-02" db="EMBL/GenBank/DDBJ databases">
        <title>Rhodobacter algicola sp. nov., isolated from microalga culture.</title>
        <authorList>
            <person name="Park C.-Y."/>
        </authorList>
    </citation>
    <scope>NUCLEOTIDE SEQUENCE [LARGE SCALE GENOMIC DNA]</scope>
    <source>
        <strain evidence="2 3">ETT8</strain>
    </source>
</reference>
<sequence length="220" mass="23678">MRILIHTQKGGVGKTTTALNLAAALLRGGHGSRAVLVDLDPQQHLTAMLTTTPSPAGNGRAPLAVDGESGLFLGQSTEAQDDADWTLLDTAPNWTEEIAQTCHDCDLILCPLEPDFLGLAGVGRLLERLETIGVDRSRLRFVLTRFNPRLALHREVRDRLRSRFGDLVLPVEIRSSVKLAEAPGMGRTIFAHAPASTGCLDYRALADVLARALQTGKDAA</sequence>
<dbReference type="InterPro" id="IPR027417">
    <property type="entry name" value="P-loop_NTPase"/>
</dbReference>
<feature type="domain" description="CobQ/CobB/MinD/ParA nucleotide binding" evidence="1">
    <location>
        <begin position="3"/>
        <end position="188"/>
    </location>
</feature>
<organism evidence="2 3">
    <name type="scientific">Pseudotabrizicola algicola</name>
    <dbReference type="NCBI Taxonomy" id="2709381"/>
    <lineage>
        <taxon>Bacteria</taxon>
        <taxon>Pseudomonadati</taxon>
        <taxon>Pseudomonadota</taxon>
        <taxon>Alphaproteobacteria</taxon>
        <taxon>Rhodobacterales</taxon>
        <taxon>Paracoccaceae</taxon>
        <taxon>Pseudotabrizicola</taxon>
    </lineage>
</organism>
<dbReference type="PANTHER" id="PTHR13696">
    <property type="entry name" value="P-LOOP CONTAINING NUCLEOSIDE TRIPHOSPHATE HYDROLASE"/>
    <property type="match status" value="1"/>
</dbReference>
<dbReference type="AlphaFoldDB" id="A0A6B3RGY8"/>
<name>A0A6B3RGY8_9RHOB</name>
<dbReference type="Pfam" id="PF01656">
    <property type="entry name" value="CbiA"/>
    <property type="match status" value="1"/>
</dbReference>
<proteinExistence type="predicted"/>
<keyword evidence="3" id="KW-1185">Reference proteome</keyword>
<dbReference type="SUPFAM" id="SSF52540">
    <property type="entry name" value="P-loop containing nucleoside triphosphate hydrolases"/>
    <property type="match status" value="1"/>
</dbReference>